<proteinExistence type="predicted"/>
<dbReference type="InterPro" id="IPR036938">
    <property type="entry name" value="PAP2/HPO_sf"/>
</dbReference>
<sequence length="223" mass="23221">MSKVARALPLLGLAAILLALTAVLGFAVDAGWIAGVDLALSQALNLRAGISPDWLIAATQAVSWIGGGTQRYLMVALLALALWRYWGAGAGLAMGLTSLFSSIASDAAKLYFARPRPELVPHLDPITSFAYTSGHSASAATVYLLFILLMPGKVHPGWQAAAAALILLTGLSRVMLGVHWPSDVLGGWMLGAGFAVGAYAIIQTKKEAKFGKGNTGLHARSAQ</sequence>
<evidence type="ECO:0000256" key="1">
    <source>
        <dbReference type="SAM" id="Phobius"/>
    </source>
</evidence>
<comment type="caution">
    <text evidence="3">The sequence shown here is derived from an EMBL/GenBank/DDBJ whole genome shotgun (WGS) entry which is preliminary data.</text>
</comment>
<evidence type="ECO:0000259" key="2">
    <source>
        <dbReference type="SMART" id="SM00014"/>
    </source>
</evidence>
<dbReference type="InterPro" id="IPR000326">
    <property type="entry name" value="PAP2/HPO"/>
</dbReference>
<dbReference type="Gene3D" id="1.20.144.10">
    <property type="entry name" value="Phosphatidic acid phosphatase type 2/haloperoxidase"/>
    <property type="match status" value="1"/>
</dbReference>
<dbReference type="PANTHER" id="PTHR14969:SF13">
    <property type="entry name" value="AT30094P"/>
    <property type="match status" value="1"/>
</dbReference>
<evidence type="ECO:0000313" key="4">
    <source>
        <dbReference type="Proteomes" id="UP001595887"/>
    </source>
</evidence>
<dbReference type="Proteomes" id="UP001595887">
    <property type="component" value="Unassembled WGS sequence"/>
</dbReference>
<name>A0ABV8RFW5_9SPHN</name>
<feature type="transmembrane region" description="Helical" evidence="1">
    <location>
        <begin position="128"/>
        <end position="149"/>
    </location>
</feature>
<dbReference type="RefSeq" id="WP_381422529.1">
    <property type="nucleotide sequence ID" value="NZ_JBHSDH010000013.1"/>
</dbReference>
<keyword evidence="1" id="KW-0812">Transmembrane</keyword>
<reference evidence="4" key="1">
    <citation type="journal article" date="2019" name="Int. J. Syst. Evol. Microbiol.">
        <title>The Global Catalogue of Microorganisms (GCM) 10K type strain sequencing project: providing services to taxonomists for standard genome sequencing and annotation.</title>
        <authorList>
            <consortium name="The Broad Institute Genomics Platform"/>
            <consortium name="The Broad Institute Genome Sequencing Center for Infectious Disease"/>
            <person name="Wu L."/>
            <person name="Ma J."/>
        </authorList>
    </citation>
    <scope>NUCLEOTIDE SEQUENCE [LARGE SCALE GENOMIC DNA]</scope>
    <source>
        <strain evidence="4">CECT 8531</strain>
    </source>
</reference>
<dbReference type="Pfam" id="PF01569">
    <property type="entry name" value="PAP2"/>
    <property type="match status" value="1"/>
</dbReference>
<dbReference type="PANTHER" id="PTHR14969">
    <property type="entry name" value="SPHINGOSINE-1-PHOSPHATE PHOSPHOHYDROLASE"/>
    <property type="match status" value="1"/>
</dbReference>
<evidence type="ECO:0000313" key="3">
    <source>
        <dbReference type="EMBL" id="MFC4292110.1"/>
    </source>
</evidence>
<dbReference type="SMART" id="SM00014">
    <property type="entry name" value="acidPPc"/>
    <property type="match status" value="1"/>
</dbReference>
<accession>A0ABV8RFW5</accession>
<protein>
    <submittedName>
        <fullName evidence="3">Phosphatase PAP2 family protein</fullName>
    </submittedName>
</protein>
<keyword evidence="1" id="KW-0472">Membrane</keyword>
<gene>
    <name evidence="3" type="ORF">ACFOWX_06755</name>
</gene>
<keyword evidence="1" id="KW-1133">Transmembrane helix</keyword>
<dbReference type="SUPFAM" id="SSF48317">
    <property type="entry name" value="Acid phosphatase/Vanadium-dependent haloperoxidase"/>
    <property type="match status" value="1"/>
</dbReference>
<feature type="domain" description="Phosphatidic acid phosphatase type 2/haloperoxidase" evidence="2">
    <location>
        <begin position="90"/>
        <end position="199"/>
    </location>
</feature>
<organism evidence="3 4">
    <name type="scientific">Sphingorhabdus arenilitoris</name>
    <dbReference type="NCBI Taxonomy" id="1490041"/>
    <lineage>
        <taxon>Bacteria</taxon>
        <taxon>Pseudomonadati</taxon>
        <taxon>Pseudomonadota</taxon>
        <taxon>Alphaproteobacteria</taxon>
        <taxon>Sphingomonadales</taxon>
        <taxon>Sphingomonadaceae</taxon>
        <taxon>Sphingorhabdus</taxon>
    </lineage>
</organism>
<dbReference type="CDD" id="cd03392">
    <property type="entry name" value="PAP2_like_2"/>
    <property type="match status" value="1"/>
</dbReference>
<keyword evidence="4" id="KW-1185">Reference proteome</keyword>
<feature type="transmembrane region" description="Helical" evidence="1">
    <location>
        <begin position="185"/>
        <end position="202"/>
    </location>
</feature>
<dbReference type="EMBL" id="JBHSDH010000013">
    <property type="protein sequence ID" value="MFC4292110.1"/>
    <property type="molecule type" value="Genomic_DNA"/>
</dbReference>
<feature type="transmembrane region" description="Helical" evidence="1">
    <location>
        <begin position="85"/>
        <end position="108"/>
    </location>
</feature>
<feature type="transmembrane region" description="Helical" evidence="1">
    <location>
        <begin position="161"/>
        <end position="179"/>
    </location>
</feature>